<dbReference type="PANTHER" id="PTHR10039:SF10">
    <property type="entry name" value="NACHT DOMAIN-CONTAINING PROTEIN"/>
    <property type="match status" value="1"/>
</dbReference>
<dbReference type="Pfam" id="PF22939">
    <property type="entry name" value="WHD_GPIID"/>
    <property type="match status" value="1"/>
</dbReference>
<evidence type="ECO:0000259" key="4">
    <source>
        <dbReference type="Pfam" id="PF24883"/>
    </source>
</evidence>
<dbReference type="Gene3D" id="3.40.50.300">
    <property type="entry name" value="P-loop containing nucleotide triphosphate hydrolases"/>
    <property type="match status" value="1"/>
</dbReference>
<protein>
    <submittedName>
        <fullName evidence="5">Vegetative incompatibility HET-E-1-like protein</fullName>
    </submittedName>
</protein>
<keyword evidence="6" id="KW-1185">Reference proteome</keyword>
<dbReference type="InterPro" id="IPR054471">
    <property type="entry name" value="GPIID_WHD"/>
</dbReference>
<dbReference type="InterPro" id="IPR027417">
    <property type="entry name" value="P-loop_NTPase"/>
</dbReference>
<evidence type="ECO:0000313" key="6">
    <source>
        <dbReference type="Proteomes" id="UP001338125"/>
    </source>
</evidence>
<organism evidence="5 6">
    <name type="scientific">Cladobotryum mycophilum</name>
    <dbReference type="NCBI Taxonomy" id="491253"/>
    <lineage>
        <taxon>Eukaryota</taxon>
        <taxon>Fungi</taxon>
        <taxon>Dikarya</taxon>
        <taxon>Ascomycota</taxon>
        <taxon>Pezizomycotina</taxon>
        <taxon>Sordariomycetes</taxon>
        <taxon>Hypocreomycetidae</taxon>
        <taxon>Hypocreales</taxon>
        <taxon>Hypocreaceae</taxon>
        <taxon>Cladobotryum</taxon>
    </lineage>
</organism>
<dbReference type="EMBL" id="JAVFKD010000012">
    <property type="protein sequence ID" value="KAK5991924.1"/>
    <property type="molecule type" value="Genomic_DNA"/>
</dbReference>
<feature type="domain" description="Nephrocystin 3-like N-terminal" evidence="4">
    <location>
        <begin position="267"/>
        <end position="425"/>
    </location>
</feature>
<sequence length="1014" mass="115457">MALVLSRAGPVKADIRLQQAIAAFQAELAPEQRTDFEEDLNRFRTIHPDENDVSVLMSVISRQKHRKNCFGPRFMNVLQSAQQFAAIGDILVGGSQNLIACGIWTAIRSTILILVNSDGNLEKLSHMFMVAGRSAPRYETISRLYHRKSKALLTYLHEYFIIMIKICHKLIKMSKKSRISRIFSLLDDSETKKFQSDLDYWANMIKEETQLLMAQGIEQQGSLISSALFERSKTEARRQKLKLNTQVLKACSSYDHQSSWKRTRKLGTTELYNQSNEYKTWKCDKIDQSSTLLYMGKLGCGKSVLMANMVEDLNDYVQHTKILVAYFFCQHDDDVSLLARTVLGSLAFQLLRNLPDLSSAAECTENNGLSDAESICGLLKASLPASFQAYFVLDGLDECSGEEREVLLREIRRIQDLFSLRVCVSFREEADNPHRLDSTPLARQERVRMPTNNPDIKRFICDELHRCINSGTLVMGDLELLVEITNTLMDCAQGMFLWVSLQILALCRGKTDEEIRQALKDLPKDLPETYRRILKNCEGDGGQYQMKVLQLVTVASHPLTIEDVREALAVVPGDLNWNPARLPNNMYSVLAHCGGLLTIDEENLGIRLVHQSVKSFLVDDFDDAIRPLFTLNDADMYMSGVLITYLSYAHFDKQLSTTKSSSIAPKSVPSAVFESVVTSDRLKKFASSYLKTRKKSQSSTADINRMLSNIKEQARSTMKQHTQLYAYASSFWVHHLYATTAPLGPTVVGLIHKLVEKLFLAGLHDELEGEEVLEWAGRTGKHDVAEILCRAEGLTKTDMVLWAIRKRYDEVFATYFQNDKLRIEKDKIYAEIVIGQPSLYMEGLVIRDANMSEVEIAHFMMIAIWMSHQDIFQRLQDRSINENKMTLFTHQILLWSLLGGRGDMFDSRNFRNRITKEDMLDAAALKSISDPGGFFRGVCNLRGDEVDVLLRREKHDMRFENLLNSTISTCLNLWAELPLVLYYGRSRKRHGARDGSRRNWDNSSTKGLKDFSLD</sequence>
<feature type="region of interest" description="Disordered" evidence="2">
    <location>
        <begin position="990"/>
        <end position="1014"/>
    </location>
</feature>
<name>A0ABR0SIS8_9HYPO</name>
<keyword evidence="1" id="KW-0677">Repeat</keyword>
<accession>A0ABR0SIS8</accession>
<gene>
    <name evidence="5" type="ORF">PT974_05314</name>
</gene>
<evidence type="ECO:0000256" key="1">
    <source>
        <dbReference type="ARBA" id="ARBA00022737"/>
    </source>
</evidence>
<feature type="domain" description="GPI inositol-deacylase winged helix" evidence="3">
    <location>
        <begin position="545"/>
        <end position="620"/>
    </location>
</feature>
<comment type="caution">
    <text evidence="5">The sequence shown here is derived from an EMBL/GenBank/DDBJ whole genome shotgun (WGS) entry which is preliminary data.</text>
</comment>
<dbReference type="InterPro" id="IPR056884">
    <property type="entry name" value="NPHP3-like_N"/>
</dbReference>
<dbReference type="SUPFAM" id="SSF52540">
    <property type="entry name" value="P-loop containing nucleoside triphosphate hydrolases"/>
    <property type="match status" value="1"/>
</dbReference>
<evidence type="ECO:0000313" key="5">
    <source>
        <dbReference type="EMBL" id="KAK5991924.1"/>
    </source>
</evidence>
<proteinExistence type="predicted"/>
<reference evidence="5 6" key="1">
    <citation type="submission" date="2024-01" db="EMBL/GenBank/DDBJ databases">
        <title>Complete genome of Cladobotryum mycophilum ATHUM6906.</title>
        <authorList>
            <person name="Christinaki A.C."/>
            <person name="Myridakis A.I."/>
            <person name="Kouvelis V.N."/>
        </authorList>
    </citation>
    <scope>NUCLEOTIDE SEQUENCE [LARGE SCALE GENOMIC DNA]</scope>
    <source>
        <strain evidence="5 6">ATHUM6906</strain>
    </source>
</reference>
<evidence type="ECO:0000256" key="2">
    <source>
        <dbReference type="SAM" id="MobiDB-lite"/>
    </source>
</evidence>
<dbReference type="Proteomes" id="UP001338125">
    <property type="component" value="Unassembled WGS sequence"/>
</dbReference>
<dbReference type="Pfam" id="PF24883">
    <property type="entry name" value="NPHP3_N"/>
    <property type="match status" value="1"/>
</dbReference>
<dbReference type="PANTHER" id="PTHR10039">
    <property type="entry name" value="AMELOGENIN"/>
    <property type="match status" value="1"/>
</dbReference>
<evidence type="ECO:0000259" key="3">
    <source>
        <dbReference type="Pfam" id="PF22939"/>
    </source>
</evidence>